<keyword evidence="3" id="KW-0804">Transcription</keyword>
<dbReference type="InterPro" id="IPR000835">
    <property type="entry name" value="HTH_MarR-typ"/>
</dbReference>
<sequence length="171" mass="19646">MPKAKKTEEAPPLPSATQHRFGYVVHDVSRMRRIVMDHAVNPLGLTRSQWSILATLSRSSKHGMMQAEIARQMDVGKVTIGGLVRRLEVAELVERRSDDSDKRLKRVYITDKGYEVIRRMIVLADELNNDILDGISDKDREIAEKTLVRVRDNLKRMIEQNRRERQGGDAK</sequence>
<gene>
    <name evidence="5" type="ORF">GCM10010990_32460</name>
</gene>
<accession>A0A917DYV6</accession>
<dbReference type="PROSITE" id="PS50995">
    <property type="entry name" value="HTH_MARR_2"/>
    <property type="match status" value="1"/>
</dbReference>
<dbReference type="SUPFAM" id="SSF46785">
    <property type="entry name" value="Winged helix' DNA-binding domain"/>
    <property type="match status" value="1"/>
</dbReference>
<name>A0A917DYV6_9SPHN</name>
<dbReference type="PANTHER" id="PTHR33164">
    <property type="entry name" value="TRANSCRIPTIONAL REGULATOR, MARR FAMILY"/>
    <property type="match status" value="1"/>
</dbReference>
<dbReference type="Pfam" id="PF12802">
    <property type="entry name" value="MarR_2"/>
    <property type="match status" value="1"/>
</dbReference>
<dbReference type="InterPro" id="IPR023187">
    <property type="entry name" value="Tscrpt_reg_MarR-type_CS"/>
</dbReference>
<proteinExistence type="predicted"/>
<dbReference type="InterPro" id="IPR036388">
    <property type="entry name" value="WH-like_DNA-bd_sf"/>
</dbReference>
<protein>
    <submittedName>
        <fullName evidence="5">MarR family transcriptional regulator</fullName>
    </submittedName>
</protein>
<keyword evidence="2" id="KW-0238">DNA-binding</keyword>
<dbReference type="GO" id="GO:0003700">
    <property type="term" value="F:DNA-binding transcription factor activity"/>
    <property type="evidence" value="ECO:0007669"/>
    <property type="project" value="InterPro"/>
</dbReference>
<comment type="caution">
    <text evidence="5">The sequence shown here is derived from an EMBL/GenBank/DDBJ whole genome shotgun (WGS) entry which is preliminary data.</text>
</comment>
<dbReference type="InterPro" id="IPR036390">
    <property type="entry name" value="WH_DNA-bd_sf"/>
</dbReference>
<evidence type="ECO:0000256" key="1">
    <source>
        <dbReference type="ARBA" id="ARBA00023015"/>
    </source>
</evidence>
<dbReference type="InterPro" id="IPR039422">
    <property type="entry name" value="MarR/SlyA-like"/>
</dbReference>
<dbReference type="PRINTS" id="PR00598">
    <property type="entry name" value="HTHMARR"/>
</dbReference>
<dbReference type="Proteomes" id="UP000612349">
    <property type="component" value="Unassembled WGS sequence"/>
</dbReference>
<dbReference type="EMBL" id="BMIP01000009">
    <property type="protein sequence ID" value="GGD80044.1"/>
    <property type="molecule type" value="Genomic_DNA"/>
</dbReference>
<dbReference type="RefSeq" id="WP_066770901.1">
    <property type="nucleotide sequence ID" value="NZ_BMIP01000009.1"/>
</dbReference>
<evidence type="ECO:0000256" key="3">
    <source>
        <dbReference type="ARBA" id="ARBA00023163"/>
    </source>
</evidence>
<evidence type="ECO:0000259" key="4">
    <source>
        <dbReference type="PROSITE" id="PS50995"/>
    </source>
</evidence>
<evidence type="ECO:0000256" key="2">
    <source>
        <dbReference type="ARBA" id="ARBA00023125"/>
    </source>
</evidence>
<dbReference type="OrthoDB" id="582199at2"/>
<dbReference type="GO" id="GO:0003677">
    <property type="term" value="F:DNA binding"/>
    <property type="evidence" value="ECO:0007669"/>
    <property type="project" value="UniProtKB-KW"/>
</dbReference>
<feature type="domain" description="HTH marR-type" evidence="4">
    <location>
        <begin position="18"/>
        <end position="152"/>
    </location>
</feature>
<evidence type="ECO:0000313" key="5">
    <source>
        <dbReference type="EMBL" id="GGD80044.1"/>
    </source>
</evidence>
<dbReference type="AlphaFoldDB" id="A0A917DYV6"/>
<dbReference type="GO" id="GO:0006950">
    <property type="term" value="P:response to stress"/>
    <property type="evidence" value="ECO:0007669"/>
    <property type="project" value="TreeGrafter"/>
</dbReference>
<dbReference type="SMART" id="SM00347">
    <property type="entry name" value="HTH_MARR"/>
    <property type="match status" value="1"/>
</dbReference>
<keyword evidence="6" id="KW-1185">Reference proteome</keyword>
<reference evidence="5" key="1">
    <citation type="journal article" date="2014" name="Int. J. Syst. Evol. Microbiol.">
        <title>Complete genome sequence of Corynebacterium casei LMG S-19264T (=DSM 44701T), isolated from a smear-ripened cheese.</title>
        <authorList>
            <consortium name="US DOE Joint Genome Institute (JGI-PGF)"/>
            <person name="Walter F."/>
            <person name="Albersmeier A."/>
            <person name="Kalinowski J."/>
            <person name="Ruckert C."/>
        </authorList>
    </citation>
    <scope>NUCLEOTIDE SEQUENCE</scope>
    <source>
        <strain evidence="5">CGMCC 1.15360</strain>
    </source>
</reference>
<dbReference type="PANTHER" id="PTHR33164:SF64">
    <property type="entry name" value="TRANSCRIPTIONAL REGULATOR SLYA"/>
    <property type="match status" value="1"/>
</dbReference>
<evidence type="ECO:0000313" key="6">
    <source>
        <dbReference type="Proteomes" id="UP000612349"/>
    </source>
</evidence>
<dbReference type="PROSITE" id="PS01117">
    <property type="entry name" value="HTH_MARR_1"/>
    <property type="match status" value="1"/>
</dbReference>
<reference evidence="5" key="2">
    <citation type="submission" date="2020-09" db="EMBL/GenBank/DDBJ databases">
        <authorList>
            <person name="Sun Q."/>
            <person name="Zhou Y."/>
        </authorList>
    </citation>
    <scope>NUCLEOTIDE SEQUENCE</scope>
    <source>
        <strain evidence="5">CGMCC 1.15360</strain>
    </source>
</reference>
<keyword evidence="1" id="KW-0805">Transcription regulation</keyword>
<organism evidence="5 6">
    <name type="scientific">Croceicoccus mobilis</name>
    <dbReference type="NCBI Taxonomy" id="1703339"/>
    <lineage>
        <taxon>Bacteria</taxon>
        <taxon>Pseudomonadati</taxon>
        <taxon>Pseudomonadota</taxon>
        <taxon>Alphaproteobacteria</taxon>
        <taxon>Sphingomonadales</taxon>
        <taxon>Erythrobacteraceae</taxon>
        <taxon>Croceicoccus</taxon>
    </lineage>
</organism>
<dbReference type="Gene3D" id="1.10.10.10">
    <property type="entry name" value="Winged helix-like DNA-binding domain superfamily/Winged helix DNA-binding domain"/>
    <property type="match status" value="1"/>
</dbReference>